<comment type="caution">
    <text evidence="1">The sequence shown here is derived from an EMBL/GenBank/DDBJ whole genome shotgun (WGS) entry which is preliminary data.</text>
</comment>
<gene>
    <name evidence="1" type="ORF">DM01DRAFT_1340114</name>
</gene>
<evidence type="ECO:0000313" key="2">
    <source>
        <dbReference type="Proteomes" id="UP000242146"/>
    </source>
</evidence>
<keyword evidence="2" id="KW-1185">Reference proteome</keyword>
<dbReference type="Proteomes" id="UP000242146">
    <property type="component" value="Unassembled WGS sequence"/>
</dbReference>
<sequence>MSQPDPLQEQDIQDRTEKYQQWLQHYEANLPVSSTANVQPVVDLTSVVTAIRAHPTITSAQREQIDELADRVQQAMRKIEVQPVGDIVIQLTMPESMSIASY</sequence>
<accession>A0A1X2G534</accession>
<reference evidence="1 2" key="1">
    <citation type="submission" date="2016-07" db="EMBL/GenBank/DDBJ databases">
        <title>Pervasive Adenine N6-methylation of Active Genes in Fungi.</title>
        <authorList>
            <consortium name="DOE Joint Genome Institute"/>
            <person name="Mondo S.J."/>
            <person name="Dannebaum R.O."/>
            <person name="Kuo R.C."/>
            <person name="Labutti K."/>
            <person name="Haridas S."/>
            <person name="Kuo A."/>
            <person name="Salamov A."/>
            <person name="Ahrendt S.R."/>
            <person name="Lipzen A."/>
            <person name="Sullivan W."/>
            <person name="Andreopoulos W.B."/>
            <person name="Clum A."/>
            <person name="Lindquist E."/>
            <person name="Daum C."/>
            <person name="Ramamoorthy G.K."/>
            <person name="Gryganskyi A."/>
            <person name="Culley D."/>
            <person name="Magnuson J.K."/>
            <person name="James T.Y."/>
            <person name="O'Malley M.A."/>
            <person name="Stajich J.E."/>
            <person name="Spatafora J.W."/>
            <person name="Visel A."/>
            <person name="Grigoriev I.V."/>
        </authorList>
    </citation>
    <scope>NUCLEOTIDE SEQUENCE [LARGE SCALE GENOMIC DNA]</scope>
    <source>
        <strain evidence="1 2">NRRL 3301</strain>
    </source>
</reference>
<proteinExistence type="predicted"/>
<dbReference type="EMBL" id="MCGT01000043">
    <property type="protein sequence ID" value="ORX45299.1"/>
    <property type="molecule type" value="Genomic_DNA"/>
</dbReference>
<dbReference type="OrthoDB" id="5562028at2759"/>
<dbReference type="AlphaFoldDB" id="A0A1X2G534"/>
<protein>
    <submittedName>
        <fullName evidence="1">Uncharacterized protein</fullName>
    </submittedName>
</protein>
<name>A0A1X2G534_9FUNG</name>
<evidence type="ECO:0000313" key="1">
    <source>
        <dbReference type="EMBL" id="ORX45299.1"/>
    </source>
</evidence>
<organism evidence="1 2">
    <name type="scientific">Hesseltinella vesiculosa</name>
    <dbReference type="NCBI Taxonomy" id="101127"/>
    <lineage>
        <taxon>Eukaryota</taxon>
        <taxon>Fungi</taxon>
        <taxon>Fungi incertae sedis</taxon>
        <taxon>Mucoromycota</taxon>
        <taxon>Mucoromycotina</taxon>
        <taxon>Mucoromycetes</taxon>
        <taxon>Mucorales</taxon>
        <taxon>Cunninghamellaceae</taxon>
        <taxon>Hesseltinella</taxon>
    </lineage>
</organism>